<keyword evidence="2" id="KW-1133">Transmembrane helix</keyword>
<sequence length="249" mass="26280">MAAAAGTDEEGLPIISEKQSTTTKPEQESPAGAICAALVVLVLLILGVVYLSIGVVHFFSHWQRFFGPYDPVEYTVTIAAVSGLDPAKDLHGPPALLYPAFNLTLRVASPRTAEDRECVKPGTTVEVSYPRSAGVPLATGTAATFCVDVGERREEGSVIAWGDGVRLPGLVLDSLAADGAPEFGVKLTPLPDCRSGWRFCSDTVDVIWCRAKVGGGPAPCSVLKERVSLPPVQRPGVRDSAAYLPQPTP</sequence>
<keyword evidence="2" id="KW-0472">Membrane</keyword>
<evidence type="ECO:0000313" key="3">
    <source>
        <dbReference type="EMBL" id="CAD6261407.1"/>
    </source>
</evidence>
<keyword evidence="2" id="KW-0812">Transmembrane</keyword>
<organism evidence="3 4">
    <name type="scientific">Miscanthus lutarioriparius</name>
    <dbReference type="NCBI Taxonomy" id="422564"/>
    <lineage>
        <taxon>Eukaryota</taxon>
        <taxon>Viridiplantae</taxon>
        <taxon>Streptophyta</taxon>
        <taxon>Embryophyta</taxon>
        <taxon>Tracheophyta</taxon>
        <taxon>Spermatophyta</taxon>
        <taxon>Magnoliopsida</taxon>
        <taxon>Liliopsida</taxon>
        <taxon>Poales</taxon>
        <taxon>Poaceae</taxon>
        <taxon>PACMAD clade</taxon>
        <taxon>Panicoideae</taxon>
        <taxon>Andropogonodae</taxon>
        <taxon>Andropogoneae</taxon>
        <taxon>Saccharinae</taxon>
        <taxon>Miscanthus</taxon>
    </lineage>
</organism>
<evidence type="ECO:0000256" key="1">
    <source>
        <dbReference type="SAM" id="MobiDB-lite"/>
    </source>
</evidence>
<dbReference type="AlphaFoldDB" id="A0A811QQP5"/>
<feature type="region of interest" description="Disordered" evidence="1">
    <location>
        <begin position="1"/>
        <end position="27"/>
    </location>
</feature>
<feature type="transmembrane region" description="Helical" evidence="2">
    <location>
        <begin position="31"/>
        <end position="59"/>
    </location>
</feature>
<name>A0A811QQP5_9POAL</name>
<dbReference type="PANTHER" id="PTHR33994:SF25">
    <property type="entry name" value="OS02G0619200 PROTEIN"/>
    <property type="match status" value="1"/>
</dbReference>
<dbReference type="Proteomes" id="UP000604825">
    <property type="component" value="Unassembled WGS sequence"/>
</dbReference>
<dbReference type="EMBL" id="CAJGYO010000011">
    <property type="protein sequence ID" value="CAD6261407.1"/>
    <property type="molecule type" value="Genomic_DNA"/>
</dbReference>
<dbReference type="OrthoDB" id="660007at2759"/>
<evidence type="ECO:0000313" key="4">
    <source>
        <dbReference type="Proteomes" id="UP000604825"/>
    </source>
</evidence>
<dbReference type="PANTHER" id="PTHR33994">
    <property type="entry name" value="OS04G0515000 PROTEIN"/>
    <property type="match status" value="1"/>
</dbReference>
<reference evidence="3" key="1">
    <citation type="submission" date="2020-10" db="EMBL/GenBank/DDBJ databases">
        <authorList>
            <person name="Han B."/>
            <person name="Lu T."/>
            <person name="Zhao Q."/>
            <person name="Huang X."/>
            <person name="Zhao Y."/>
        </authorList>
    </citation>
    <scope>NUCLEOTIDE SEQUENCE</scope>
</reference>
<comment type="caution">
    <text evidence="3">The sequence shown here is derived from an EMBL/GenBank/DDBJ whole genome shotgun (WGS) entry which is preliminary data.</text>
</comment>
<protein>
    <submittedName>
        <fullName evidence="3">Uncharacterized protein</fullName>
    </submittedName>
</protein>
<accession>A0A811QQP5</accession>
<gene>
    <name evidence="3" type="ORF">NCGR_LOCUS44828</name>
</gene>
<proteinExistence type="predicted"/>
<keyword evidence="4" id="KW-1185">Reference proteome</keyword>
<evidence type="ECO:0000256" key="2">
    <source>
        <dbReference type="SAM" id="Phobius"/>
    </source>
</evidence>